<dbReference type="OrthoDB" id="2962597at2"/>
<evidence type="ECO:0000313" key="2">
    <source>
        <dbReference type="Proteomes" id="UP000297975"/>
    </source>
</evidence>
<sequence>MRMIMIFLVFFYSIILFYQSTNTLVADVSSTSQLAEVYEEEGWGIDRVEVVNYVITDKQEAKNFLKNNDKDTLKLEGVIESYDVVAVTNNQVKVIYKFESNQWNEDVKKYLQNTIFNTEFRHFFKKGQIFSCFQSNIDDKISSNFIVNKISKYFDVQETNVMDEGNFTVVSGITDQFEQYIPMNKEKINIQYSVRETKSGKKTITIGTPILVIEY</sequence>
<comment type="caution">
    <text evidence="1">The sequence shown here is derived from an EMBL/GenBank/DDBJ whole genome shotgun (WGS) entry which is preliminary data.</text>
</comment>
<dbReference type="InterPro" id="IPR014794">
    <property type="entry name" value="DUF1779"/>
</dbReference>
<dbReference type="Pfam" id="PF08680">
    <property type="entry name" value="DUF1779"/>
    <property type="match status" value="1"/>
</dbReference>
<dbReference type="SUPFAM" id="SSF143842">
    <property type="entry name" value="YwmB-like"/>
    <property type="match status" value="1"/>
</dbReference>
<reference evidence="1 2" key="1">
    <citation type="submission" date="2019-03" db="EMBL/GenBank/DDBJ databases">
        <authorList>
            <person name="He R.-H."/>
        </authorList>
    </citation>
    <scope>NUCLEOTIDE SEQUENCE [LARGE SCALE GENOMIC DNA]</scope>
    <source>
        <strain evidence="2">SH 714</strain>
    </source>
</reference>
<gene>
    <name evidence="1" type="ORF">E3U55_11135</name>
</gene>
<dbReference type="InterPro" id="IPR036209">
    <property type="entry name" value="YwmB-like_sf"/>
</dbReference>
<accession>A0A4Y8IJE3</accession>
<protein>
    <recommendedName>
        <fullName evidence="3">TATA-box binding</fullName>
    </recommendedName>
</protein>
<organism evidence="1 2">
    <name type="scientific">Filobacillus milosensis</name>
    <dbReference type="NCBI Taxonomy" id="94137"/>
    <lineage>
        <taxon>Bacteria</taxon>
        <taxon>Bacillati</taxon>
        <taxon>Bacillota</taxon>
        <taxon>Bacilli</taxon>
        <taxon>Bacillales</taxon>
        <taxon>Bacillaceae</taxon>
        <taxon>Filobacillus</taxon>
    </lineage>
</organism>
<name>A0A4Y8IJE3_9BACI</name>
<proteinExistence type="predicted"/>
<dbReference type="Proteomes" id="UP000297975">
    <property type="component" value="Unassembled WGS sequence"/>
</dbReference>
<evidence type="ECO:0000313" key="1">
    <source>
        <dbReference type="EMBL" id="TFB19258.1"/>
    </source>
</evidence>
<keyword evidence="2" id="KW-1185">Reference proteome</keyword>
<evidence type="ECO:0008006" key="3">
    <source>
        <dbReference type="Google" id="ProtNLM"/>
    </source>
</evidence>
<dbReference type="Gene3D" id="3.30.2030.10">
    <property type="entry name" value="YwmB-like"/>
    <property type="match status" value="1"/>
</dbReference>
<dbReference type="RefSeq" id="WP_134340501.1">
    <property type="nucleotide sequence ID" value="NZ_SOPW01000011.1"/>
</dbReference>
<dbReference type="Gene3D" id="3.30.360.40">
    <property type="entry name" value="YwmB-like"/>
    <property type="match status" value="1"/>
</dbReference>
<dbReference type="EMBL" id="SOPW01000011">
    <property type="protein sequence ID" value="TFB19258.1"/>
    <property type="molecule type" value="Genomic_DNA"/>
</dbReference>
<dbReference type="AlphaFoldDB" id="A0A4Y8IJE3"/>